<evidence type="ECO:0000313" key="3">
    <source>
        <dbReference type="Proteomes" id="UP000248806"/>
    </source>
</evidence>
<dbReference type="Proteomes" id="UP000248806">
    <property type="component" value="Unassembled WGS sequence"/>
</dbReference>
<gene>
    <name evidence="2" type="ORF">EI42_05047</name>
</gene>
<accession>A0A326U1B8</accession>
<name>A0A326U1B8_THEHA</name>
<keyword evidence="1" id="KW-1133">Transmembrane helix</keyword>
<comment type="caution">
    <text evidence="2">The sequence shown here is derived from an EMBL/GenBank/DDBJ whole genome shotgun (WGS) entry which is preliminary data.</text>
</comment>
<organism evidence="2 3">
    <name type="scientific">Thermosporothrix hazakensis</name>
    <dbReference type="NCBI Taxonomy" id="644383"/>
    <lineage>
        <taxon>Bacteria</taxon>
        <taxon>Bacillati</taxon>
        <taxon>Chloroflexota</taxon>
        <taxon>Ktedonobacteria</taxon>
        <taxon>Ktedonobacterales</taxon>
        <taxon>Thermosporotrichaceae</taxon>
        <taxon>Thermosporothrix</taxon>
    </lineage>
</organism>
<feature type="transmembrane region" description="Helical" evidence="1">
    <location>
        <begin position="12"/>
        <end position="32"/>
    </location>
</feature>
<evidence type="ECO:0000256" key="1">
    <source>
        <dbReference type="SAM" id="Phobius"/>
    </source>
</evidence>
<keyword evidence="3" id="KW-1185">Reference proteome</keyword>
<keyword evidence="1" id="KW-0472">Membrane</keyword>
<dbReference type="EMBL" id="QKUF01000026">
    <property type="protein sequence ID" value="PZW23425.1"/>
    <property type="molecule type" value="Genomic_DNA"/>
</dbReference>
<keyword evidence="1" id="KW-0812">Transmembrane</keyword>
<protein>
    <submittedName>
        <fullName evidence="2">Uncharacterized protein</fullName>
    </submittedName>
</protein>
<dbReference type="AlphaFoldDB" id="A0A326U1B8"/>
<evidence type="ECO:0000313" key="2">
    <source>
        <dbReference type="EMBL" id="PZW23425.1"/>
    </source>
</evidence>
<reference evidence="2 3" key="1">
    <citation type="submission" date="2018-06" db="EMBL/GenBank/DDBJ databases">
        <title>Genomic Encyclopedia of Archaeal and Bacterial Type Strains, Phase II (KMG-II): from individual species to whole genera.</title>
        <authorList>
            <person name="Goeker M."/>
        </authorList>
    </citation>
    <scope>NUCLEOTIDE SEQUENCE [LARGE SCALE GENOMIC DNA]</scope>
    <source>
        <strain evidence="2 3">ATCC BAA-1881</strain>
    </source>
</reference>
<sequence>MGRPNVLATPPIYNVRIFAAFGSIITEAKVFFLRKAITHMYAPPGLEKDDIP</sequence>
<proteinExistence type="predicted"/>